<gene>
    <name evidence="2" type="ORF">MNBD_GAMMA06-719</name>
</gene>
<organism evidence="2">
    <name type="scientific">hydrothermal vent metagenome</name>
    <dbReference type="NCBI Taxonomy" id="652676"/>
    <lineage>
        <taxon>unclassified sequences</taxon>
        <taxon>metagenomes</taxon>
        <taxon>ecological metagenomes</taxon>
    </lineage>
</organism>
<dbReference type="PROSITE" id="PS50234">
    <property type="entry name" value="VWFA"/>
    <property type="match status" value="1"/>
</dbReference>
<evidence type="ECO:0000259" key="1">
    <source>
        <dbReference type="PROSITE" id="PS50234"/>
    </source>
</evidence>
<dbReference type="InterPro" id="IPR036465">
    <property type="entry name" value="vWFA_dom_sf"/>
</dbReference>
<feature type="domain" description="VWFA" evidence="1">
    <location>
        <begin position="218"/>
        <end position="456"/>
    </location>
</feature>
<proteinExistence type="predicted"/>
<accession>A0A3B0WQY9</accession>
<dbReference type="InterPro" id="IPR011047">
    <property type="entry name" value="Quinoprotein_ADH-like_sf"/>
</dbReference>
<evidence type="ECO:0000313" key="2">
    <source>
        <dbReference type="EMBL" id="VAW53482.1"/>
    </source>
</evidence>
<dbReference type="SUPFAM" id="SSF50998">
    <property type="entry name" value="Quinoprotein alcohol dehydrogenase-like"/>
    <property type="match status" value="1"/>
</dbReference>
<dbReference type="EMBL" id="UOFD01000063">
    <property type="protein sequence ID" value="VAW53482.1"/>
    <property type="molecule type" value="Genomic_DNA"/>
</dbReference>
<name>A0A3B0WQY9_9ZZZZ</name>
<dbReference type="AlphaFoldDB" id="A0A3B0WQY9"/>
<dbReference type="InterPro" id="IPR002035">
    <property type="entry name" value="VWF_A"/>
</dbReference>
<protein>
    <submittedName>
        <fullName evidence="2">Type IV fimbrial biogenesis protein PilY1</fullName>
    </submittedName>
</protein>
<reference evidence="2" key="1">
    <citation type="submission" date="2018-06" db="EMBL/GenBank/DDBJ databases">
        <authorList>
            <person name="Zhirakovskaya E."/>
        </authorList>
    </citation>
    <scope>NUCLEOTIDE SEQUENCE</scope>
</reference>
<dbReference type="Gene3D" id="3.40.50.410">
    <property type="entry name" value="von Willebrand factor, type A domain"/>
    <property type="match status" value="1"/>
</dbReference>
<sequence length="1210" mass="129218">MFIFMKKQKITAISMLYGMMISLPVVAEDIEIYRSVSNSTLETQANVLFVLDTSGSMDTTVFTRPDYDPTASYSSAAACYDSDRVYTLPGFSFTAVINAVGDTNASLLCTFSNVGFNQFVRQVNRTAVVCNEAASLDITGFYSGKVSQYFNNQWRSDWEVSELDDFIECEADSGIHGETTGDARVYASQNAAAWSNTSTEEMNWGTAGTGRSIYSGNYLNYIISAPKTFAGKTRIEVMKDVVTDFVNSNSKLNIGLMRYSADGNGGMVLVPVADIGLVGASGPGTQRKDFIDKLNAMVPIGNTPLSETFYEAVMYYQGKDVDYGLNSSSNLNFDGDGNFISATPQPSVASSRSGNRYISPIKNECQKNFIVMLTDGDPVHDELNSARKGNIDSGAESTIVSGSGCGSDDDTGLGGAPVDNCLNEISESIGTNDQNLIIGTSDPNATLKDKQVISTFTIGFANENPLLKDTADASQAVTKAGKRFFADDALSLATSLNAIVEDIYKTETSFSSPAVAVNAFNRAVSLNDLYFTVFKPSIGQHWAGNFKKYELDFVTDISTGIRQPIIKDGDGNAAVDPVTGFFNNDPKARSFWSAEADGSAVEAGGAANEFEINGPRKVYTYTGTYTNNSGVLKPQSSLANLTSAGNEVTSSNLAITDGSAMLNITGLGSAIPGISRRDTLLDWAAGIDVFDTNNDSRTVDMRLEMGDPLHSQPALVQYNTPIFDIVAFVATNDGYLHAINTTDGSEIFSFIPQELLSNLNGVMTSAVGSKIYGLDGDVVARVNDANKDGIISGTGEFVYLYVGMRRGGKNYYSLDVTNPVAPSLRWVIKGGVGDYADLGQTWSSINVAKVKDGTNSKDVLIFGGGYDINQDAGSIRSTDSVGNVVYIADADSGELLWSGGPAGDTVVPSMNYSIPARVAPLDISGDGNIDRLYAADMGGQILRFDIDESTTSFSPSSIKGGSIANLAVDNSPADARRFYYPPDVALIAERGKQAYLALAITSGYRAHPNNLAVHDRIYLLKDKNIYNVPDYVNPSYQPLTEAELYNATENLAGAEGVTGAGTPAENTSAQDAALTALGNTEGWYIFLDDETSTGNWIGEKGLSEALILGGSVIVTTFVPRDDTAASICSPQSGQGKVFFMNALDASPVVTSTTNNRPGRHLYNIAKEGIPPGVVTSIPENGVPTICIGSECKAAEMVRGVRRTFWNEVEE</sequence>